<sequence>MEPLSIRLCEPDTPTLFENSAAVVYLASELHMNPGVWGHNVQLTRNPGTNCLIVTPHWPFDLCLVVGIIGYALSMPGIVYVEVSEIICKSHPGGKPKGPKPPKPQPRKPPPPPPPSTATSHIQTPRLQPPLPTTSPCGTLPLNWPSNLPYLTAPLFSPLLTPSHYSALRTRPPADSIEPLDELPADYVAGPCKKAVILPITDKRHPACGQAGLFAARDLKPGELVVRYLGEIHPGGEEWGGRLVFPPSEEEEEEKEEEGDEDGKTDEVKQMAEGEEEEEEQFKYHYKQSDYDLWLDHALDLAIDAARCGNEARFVNDYRGVPNPAFPPGYKPQSKKEELFMKRPNAEFKVVWDPRRQERTMAVYVLPAGKKAVGRAREVGVARGRRWWSVMGRGFGRGGGRRRRRRRRVYLYL</sequence>
<evidence type="ECO:0000313" key="3">
    <source>
        <dbReference type="Proteomes" id="UP001285908"/>
    </source>
</evidence>
<dbReference type="RefSeq" id="XP_062693272.1">
    <property type="nucleotide sequence ID" value="XM_062838941.1"/>
</dbReference>
<organism evidence="2 3">
    <name type="scientific">Neurospora hispaniola</name>
    <dbReference type="NCBI Taxonomy" id="588809"/>
    <lineage>
        <taxon>Eukaryota</taxon>
        <taxon>Fungi</taxon>
        <taxon>Dikarya</taxon>
        <taxon>Ascomycota</taxon>
        <taxon>Pezizomycotina</taxon>
        <taxon>Sordariomycetes</taxon>
        <taxon>Sordariomycetidae</taxon>
        <taxon>Sordariales</taxon>
        <taxon>Sordariaceae</taxon>
        <taxon>Neurospora</taxon>
    </lineage>
</organism>
<dbReference type="Proteomes" id="UP001285908">
    <property type="component" value="Unassembled WGS sequence"/>
</dbReference>
<feature type="compositionally biased region" description="Pro residues" evidence="1">
    <location>
        <begin position="101"/>
        <end position="116"/>
    </location>
</feature>
<accession>A0AAJ0MRN0</accession>
<gene>
    <name evidence="2" type="ORF">B0T23DRAFT_404822</name>
</gene>
<feature type="region of interest" description="Disordered" evidence="1">
    <location>
        <begin position="239"/>
        <end position="278"/>
    </location>
</feature>
<dbReference type="GeneID" id="87876563"/>
<dbReference type="InterPro" id="IPR046341">
    <property type="entry name" value="SET_dom_sf"/>
</dbReference>
<dbReference type="AlphaFoldDB" id="A0AAJ0MRN0"/>
<feature type="region of interest" description="Disordered" evidence="1">
    <location>
        <begin position="91"/>
        <end position="138"/>
    </location>
</feature>
<dbReference type="Gene3D" id="2.170.270.10">
    <property type="entry name" value="SET domain"/>
    <property type="match status" value="1"/>
</dbReference>
<dbReference type="EMBL" id="JAULSX010000004">
    <property type="protein sequence ID" value="KAK3492814.1"/>
    <property type="molecule type" value="Genomic_DNA"/>
</dbReference>
<protein>
    <recommendedName>
        <fullName evidence="4">SET domain-containing protein</fullName>
    </recommendedName>
</protein>
<comment type="caution">
    <text evidence="2">The sequence shown here is derived from an EMBL/GenBank/DDBJ whole genome shotgun (WGS) entry which is preliminary data.</text>
</comment>
<reference evidence="2 3" key="1">
    <citation type="journal article" date="2023" name="Mol. Phylogenet. Evol.">
        <title>Genome-scale phylogeny and comparative genomics of the fungal order Sordariales.</title>
        <authorList>
            <person name="Hensen N."/>
            <person name="Bonometti L."/>
            <person name="Westerberg I."/>
            <person name="Brannstrom I.O."/>
            <person name="Guillou S."/>
            <person name="Cros-Aarteil S."/>
            <person name="Calhoun S."/>
            <person name="Haridas S."/>
            <person name="Kuo A."/>
            <person name="Mondo S."/>
            <person name="Pangilinan J."/>
            <person name="Riley R."/>
            <person name="LaButti K."/>
            <person name="Andreopoulos B."/>
            <person name="Lipzen A."/>
            <person name="Chen C."/>
            <person name="Yan M."/>
            <person name="Daum C."/>
            <person name="Ng V."/>
            <person name="Clum A."/>
            <person name="Steindorff A."/>
            <person name="Ohm R.A."/>
            <person name="Martin F."/>
            <person name="Silar P."/>
            <person name="Natvig D.O."/>
            <person name="Lalanne C."/>
            <person name="Gautier V."/>
            <person name="Ament-Velasquez S.L."/>
            <person name="Kruys A."/>
            <person name="Hutchinson M.I."/>
            <person name="Powell A.J."/>
            <person name="Barry K."/>
            <person name="Miller A.N."/>
            <person name="Grigoriev I.V."/>
            <person name="Debuchy R."/>
            <person name="Gladieux P."/>
            <person name="Hiltunen Thoren M."/>
            <person name="Johannesson H."/>
        </authorList>
    </citation>
    <scope>NUCLEOTIDE SEQUENCE [LARGE SCALE GENOMIC DNA]</scope>
    <source>
        <strain evidence="2 3">FGSC 10403</strain>
    </source>
</reference>
<proteinExistence type="predicted"/>
<name>A0AAJ0MRN0_9PEZI</name>
<dbReference type="SUPFAM" id="SSF82199">
    <property type="entry name" value="SET domain"/>
    <property type="match status" value="1"/>
</dbReference>
<feature type="compositionally biased region" description="Acidic residues" evidence="1">
    <location>
        <begin position="248"/>
        <end position="264"/>
    </location>
</feature>
<evidence type="ECO:0000256" key="1">
    <source>
        <dbReference type="SAM" id="MobiDB-lite"/>
    </source>
</evidence>
<evidence type="ECO:0008006" key="4">
    <source>
        <dbReference type="Google" id="ProtNLM"/>
    </source>
</evidence>
<evidence type="ECO:0000313" key="2">
    <source>
        <dbReference type="EMBL" id="KAK3492814.1"/>
    </source>
</evidence>
<keyword evidence="3" id="KW-1185">Reference proteome</keyword>